<feature type="compositionally biased region" description="Low complexity" evidence="7">
    <location>
        <begin position="183"/>
        <end position="211"/>
    </location>
</feature>
<dbReference type="InterPro" id="IPR007485">
    <property type="entry name" value="LPS_assembly_LptE"/>
</dbReference>
<accession>A0ABP7MSW4</accession>
<name>A0ABP7MSW4_9GAMM</name>
<gene>
    <name evidence="6" type="primary">lptE</name>
    <name evidence="8" type="ORF">GCM10022229_23640</name>
</gene>
<evidence type="ECO:0000256" key="6">
    <source>
        <dbReference type="HAMAP-Rule" id="MF_01186"/>
    </source>
</evidence>
<dbReference type="PANTHER" id="PTHR38098:SF1">
    <property type="entry name" value="LPS-ASSEMBLY LIPOPROTEIN LPTE"/>
    <property type="match status" value="1"/>
</dbReference>
<comment type="subcellular location">
    <subcellularLocation>
        <location evidence="6">Cell outer membrane</location>
        <topology evidence="6">Lipid-anchor</topology>
    </subcellularLocation>
</comment>
<dbReference type="Pfam" id="PF04390">
    <property type="entry name" value="LptE"/>
    <property type="match status" value="1"/>
</dbReference>
<comment type="function">
    <text evidence="6">Together with LptD, is involved in the assembly of lipopolysaccharide (LPS) at the surface of the outer membrane. Required for the proper assembly of LptD. Binds LPS and may serve as the LPS recognition site at the outer membrane.</text>
</comment>
<sequence>MTRLIAILALALGLTACGFHLRNALSLPPDLGPVRVVAKDPYSPLAESLAMALEQAGATPAAEDAPGDVATLRIRLEKWGSTPISIDQYGRAQEYTLRYAVMFSLDKADGTNVVPEQTVELARDYVSVPTRSTGTEGEREVLAREMQKEMTASILRRIDAASRAPMPVGMPVAPPEADEAVPADEAWPVGAPFEDAPAPVEEPAAEPADTP</sequence>
<reference evidence="9" key="1">
    <citation type="journal article" date="2019" name="Int. J. Syst. Evol. Microbiol.">
        <title>The Global Catalogue of Microorganisms (GCM) 10K type strain sequencing project: providing services to taxonomists for standard genome sequencing and annotation.</title>
        <authorList>
            <consortium name="The Broad Institute Genomics Platform"/>
            <consortium name="The Broad Institute Genome Sequencing Center for Infectious Disease"/>
            <person name="Wu L."/>
            <person name="Ma J."/>
        </authorList>
    </citation>
    <scope>NUCLEOTIDE SEQUENCE [LARGE SCALE GENOMIC DNA]</scope>
    <source>
        <strain evidence="9">JCM 16916</strain>
    </source>
</reference>
<dbReference type="Gene3D" id="3.30.160.150">
    <property type="entry name" value="Lipoprotein like domain"/>
    <property type="match status" value="1"/>
</dbReference>
<protein>
    <recommendedName>
        <fullName evidence="6">LPS-assembly lipoprotein LptE</fullName>
    </recommendedName>
</protein>
<evidence type="ECO:0000256" key="4">
    <source>
        <dbReference type="ARBA" id="ARBA00023237"/>
    </source>
</evidence>
<feature type="region of interest" description="Disordered" evidence="7">
    <location>
        <begin position="166"/>
        <end position="211"/>
    </location>
</feature>
<proteinExistence type="inferred from homology"/>
<dbReference type="RefSeq" id="WP_344760195.1">
    <property type="nucleotide sequence ID" value="NZ_BAAAZU010000024.1"/>
</dbReference>
<comment type="subunit">
    <text evidence="6">Component of the lipopolysaccharide transport and assembly complex. Interacts with LptD.</text>
</comment>
<evidence type="ECO:0000313" key="8">
    <source>
        <dbReference type="EMBL" id="GAA3929252.1"/>
    </source>
</evidence>
<comment type="caution">
    <text evidence="8">The sequence shown here is derived from an EMBL/GenBank/DDBJ whole genome shotgun (WGS) entry which is preliminary data.</text>
</comment>
<keyword evidence="2 6" id="KW-0472">Membrane</keyword>
<keyword evidence="3 6" id="KW-0564">Palmitate</keyword>
<evidence type="ECO:0000256" key="7">
    <source>
        <dbReference type="SAM" id="MobiDB-lite"/>
    </source>
</evidence>
<organism evidence="8 9">
    <name type="scientific">Luteimonas lutimaris</name>
    <dbReference type="NCBI Taxonomy" id="698645"/>
    <lineage>
        <taxon>Bacteria</taxon>
        <taxon>Pseudomonadati</taxon>
        <taxon>Pseudomonadota</taxon>
        <taxon>Gammaproteobacteria</taxon>
        <taxon>Lysobacterales</taxon>
        <taxon>Lysobacteraceae</taxon>
        <taxon>Luteimonas</taxon>
    </lineage>
</organism>
<dbReference type="PANTHER" id="PTHR38098">
    <property type="entry name" value="LPS-ASSEMBLY LIPOPROTEIN LPTE"/>
    <property type="match status" value="1"/>
</dbReference>
<evidence type="ECO:0000256" key="1">
    <source>
        <dbReference type="ARBA" id="ARBA00022729"/>
    </source>
</evidence>
<evidence type="ECO:0000313" key="9">
    <source>
        <dbReference type="Proteomes" id="UP001501727"/>
    </source>
</evidence>
<keyword evidence="1 6" id="KW-0732">Signal</keyword>
<dbReference type="HAMAP" id="MF_01186">
    <property type="entry name" value="LPS_assembly_LptE"/>
    <property type="match status" value="1"/>
</dbReference>
<comment type="similarity">
    <text evidence="6">Belongs to the LptE lipoprotein family.</text>
</comment>
<evidence type="ECO:0000256" key="5">
    <source>
        <dbReference type="ARBA" id="ARBA00023288"/>
    </source>
</evidence>
<dbReference type="PROSITE" id="PS51257">
    <property type="entry name" value="PROKAR_LIPOPROTEIN"/>
    <property type="match status" value="1"/>
</dbReference>
<evidence type="ECO:0000256" key="2">
    <source>
        <dbReference type="ARBA" id="ARBA00023136"/>
    </source>
</evidence>
<keyword evidence="4 6" id="KW-0998">Cell outer membrane</keyword>
<keyword evidence="9" id="KW-1185">Reference proteome</keyword>
<dbReference type="EMBL" id="BAAAZU010000024">
    <property type="protein sequence ID" value="GAA3929252.1"/>
    <property type="molecule type" value="Genomic_DNA"/>
</dbReference>
<keyword evidence="5 6" id="KW-0449">Lipoprotein</keyword>
<evidence type="ECO:0000256" key="3">
    <source>
        <dbReference type="ARBA" id="ARBA00023139"/>
    </source>
</evidence>
<dbReference type="Proteomes" id="UP001501727">
    <property type="component" value="Unassembled WGS sequence"/>
</dbReference>